<evidence type="ECO:0008006" key="5">
    <source>
        <dbReference type="Google" id="ProtNLM"/>
    </source>
</evidence>
<reference evidence="3 4" key="1">
    <citation type="submission" date="2021-01" db="EMBL/GenBank/DDBJ databases">
        <title>WGS of actinomycetes isolated from Thailand.</title>
        <authorList>
            <person name="Thawai C."/>
        </authorList>
    </citation>
    <scope>NUCLEOTIDE SEQUENCE [LARGE SCALE GENOMIC DNA]</scope>
    <source>
        <strain evidence="3 4">LPG 2</strain>
    </source>
</reference>
<organism evidence="3 4">
    <name type="scientific">Nocardia acididurans</name>
    <dbReference type="NCBI Taxonomy" id="2802282"/>
    <lineage>
        <taxon>Bacteria</taxon>
        <taxon>Bacillati</taxon>
        <taxon>Actinomycetota</taxon>
        <taxon>Actinomycetes</taxon>
        <taxon>Mycobacteriales</taxon>
        <taxon>Nocardiaceae</taxon>
        <taxon>Nocardia</taxon>
    </lineage>
</organism>
<dbReference type="RefSeq" id="WP_201943419.1">
    <property type="nucleotide sequence ID" value="NZ_JAERRJ010000001.1"/>
</dbReference>
<keyword evidence="2" id="KW-0812">Transmembrane</keyword>
<accession>A0ABS1M2V0</accession>
<feature type="compositionally biased region" description="Polar residues" evidence="1">
    <location>
        <begin position="19"/>
        <end position="34"/>
    </location>
</feature>
<evidence type="ECO:0000313" key="3">
    <source>
        <dbReference type="EMBL" id="MBL1073463.1"/>
    </source>
</evidence>
<name>A0ABS1M2V0_9NOCA</name>
<dbReference type="Proteomes" id="UP000602198">
    <property type="component" value="Unassembled WGS sequence"/>
</dbReference>
<feature type="transmembrane region" description="Helical" evidence="2">
    <location>
        <begin position="116"/>
        <end position="139"/>
    </location>
</feature>
<feature type="compositionally biased region" description="Low complexity" evidence="1">
    <location>
        <begin position="1"/>
        <end position="18"/>
    </location>
</feature>
<gene>
    <name evidence="3" type="ORF">JK358_03560</name>
</gene>
<feature type="region of interest" description="Disordered" evidence="1">
    <location>
        <begin position="181"/>
        <end position="221"/>
    </location>
</feature>
<keyword evidence="2" id="KW-1133">Transmembrane helix</keyword>
<keyword evidence="4" id="KW-1185">Reference proteome</keyword>
<keyword evidence="2" id="KW-0472">Membrane</keyword>
<proteinExistence type="predicted"/>
<dbReference type="EMBL" id="JAERRJ010000001">
    <property type="protein sequence ID" value="MBL1073463.1"/>
    <property type="molecule type" value="Genomic_DNA"/>
</dbReference>
<feature type="compositionally biased region" description="Low complexity" evidence="1">
    <location>
        <begin position="64"/>
        <end position="83"/>
    </location>
</feature>
<evidence type="ECO:0000256" key="1">
    <source>
        <dbReference type="SAM" id="MobiDB-lite"/>
    </source>
</evidence>
<evidence type="ECO:0000313" key="4">
    <source>
        <dbReference type="Proteomes" id="UP000602198"/>
    </source>
</evidence>
<feature type="region of interest" description="Disordered" evidence="1">
    <location>
        <begin position="1"/>
        <end position="83"/>
    </location>
</feature>
<evidence type="ECO:0000256" key="2">
    <source>
        <dbReference type="SAM" id="Phobius"/>
    </source>
</evidence>
<protein>
    <recommendedName>
        <fullName evidence="5">DUF3558 domain-containing protein</fullName>
    </recommendedName>
</protein>
<comment type="caution">
    <text evidence="3">The sequence shown here is derived from an EMBL/GenBank/DDBJ whole genome shotgun (WGS) entry which is preliminary data.</text>
</comment>
<sequence length="339" mass="35950">MTSSNPGPGAPQDPAAPQETAQWWATPTGTNPGQPVQGADPTMLNYNTAGAMGYTPPAQPIPGQPYQQPGQPYQDPNQGYQQYQQPQPAYNQFAQPQPQPGYGYPTPPNGGGGSKAGWIIGGVIGLIVIVGVGIGAIALTSGGKGDNPLGGGSSDDGKYTMANITNGCNAIDVTVLTKWASTSKGSPEHKETQPTEYSGGDFDCQAGYEQQSPPDKYGSTDTDTADISLEVDFLSGNSSAYNRPAYEMWKQFDVGTTGTGRASGDISGLGEEAYWFSKTDDWTYWNDYEYTVATKDDNVSVKVTIKVRRSTESSQISKDEVATAAKAQVQKALDSVRKK</sequence>